<accession>A0A1X2GSI0</accession>
<dbReference type="Proteomes" id="UP000242146">
    <property type="component" value="Unassembled WGS sequence"/>
</dbReference>
<name>A0A1X2GSI0_9FUNG</name>
<organism evidence="1 2">
    <name type="scientific">Hesseltinella vesiculosa</name>
    <dbReference type="NCBI Taxonomy" id="101127"/>
    <lineage>
        <taxon>Eukaryota</taxon>
        <taxon>Fungi</taxon>
        <taxon>Fungi incertae sedis</taxon>
        <taxon>Mucoromycota</taxon>
        <taxon>Mucoromycotina</taxon>
        <taxon>Mucoromycetes</taxon>
        <taxon>Mucorales</taxon>
        <taxon>Cunninghamellaceae</taxon>
        <taxon>Hesseltinella</taxon>
    </lineage>
</organism>
<dbReference type="OrthoDB" id="2317425at2759"/>
<dbReference type="Gene3D" id="3.80.10.10">
    <property type="entry name" value="Ribonuclease Inhibitor"/>
    <property type="match status" value="1"/>
</dbReference>
<comment type="caution">
    <text evidence="1">The sequence shown here is derived from an EMBL/GenBank/DDBJ whole genome shotgun (WGS) entry which is preliminary data.</text>
</comment>
<protein>
    <recommendedName>
        <fullName evidence="3">F-box domain-containing protein</fullName>
    </recommendedName>
</protein>
<dbReference type="AlphaFoldDB" id="A0A1X2GSI0"/>
<dbReference type="InterPro" id="IPR032675">
    <property type="entry name" value="LRR_dom_sf"/>
</dbReference>
<proteinExistence type="predicted"/>
<dbReference type="SUPFAM" id="SSF52047">
    <property type="entry name" value="RNI-like"/>
    <property type="match status" value="1"/>
</dbReference>
<keyword evidence="2" id="KW-1185">Reference proteome</keyword>
<sequence length="469" mass="52863">MTHVHCLLLDLPDEILDAIIFAMTWVPKGRYDALLSWPYPEHHTTDLHALAVTCRKLYLLCLPYLWRDKEFILPEETTQPPLSSHHRLIATDVLGQPSALAMFPPSLGAHVRSLSRDLSTSPHYDLSNSALMAGLVTNLRALRMDFHPKPRIEQYGLAYFAQHCPLLSELYLENCRDTFDDFQSLVLHRSPLTSLALISCSVKLLTLASLFDQCRPTLTHLHLQGVCLEPSMTSPNNITTSYLASRAVVTIPHALYTRMLVHLPALTSLALYDSMFMELVCTLVAGAPNLERLTLSLHDQQPDRLWLSMDALTRLPRLTFLSLAFRYNTSTIPAEIALLPCALPSGCIDRWLRHLPPSLSFLHISAFRLLLQPDTVLSLVKPSSITRVLLHHVSLVPVPSLAPDETTAFEQERHMIMTTKAAWRSLPNWPAIEPFLLTGEQVLRLGLPLVNRLDELCITRGFDDWTSTM</sequence>
<gene>
    <name evidence="1" type="ORF">DM01DRAFT_1160325</name>
</gene>
<reference evidence="1 2" key="1">
    <citation type="submission" date="2016-07" db="EMBL/GenBank/DDBJ databases">
        <title>Pervasive Adenine N6-methylation of Active Genes in Fungi.</title>
        <authorList>
            <consortium name="DOE Joint Genome Institute"/>
            <person name="Mondo S.J."/>
            <person name="Dannebaum R.O."/>
            <person name="Kuo R.C."/>
            <person name="Labutti K."/>
            <person name="Haridas S."/>
            <person name="Kuo A."/>
            <person name="Salamov A."/>
            <person name="Ahrendt S.R."/>
            <person name="Lipzen A."/>
            <person name="Sullivan W."/>
            <person name="Andreopoulos W.B."/>
            <person name="Clum A."/>
            <person name="Lindquist E."/>
            <person name="Daum C."/>
            <person name="Ramamoorthy G.K."/>
            <person name="Gryganskyi A."/>
            <person name="Culley D."/>
            <person name="Magnuson J.K."/>
            <person name="James T.Y."/>
            <person name="O'Malley M.A."/>
            <person name="Stajich J.E."/>
            <person name="Spatafora J.W."/>
            <person name="Visel A."/>
            <person name="Grigoriev I.V."/>
        </authorList>
    </citation>
    <scope>NUCLEOTIDE SEQUENCE [LARGE SCALE GENOMIC DNA]</scope>
    <source>
        <strain evidence="1 2">NRRL 3301</strain>
    </source>
</reference>
<evidence type="ECO:0000313" key="2">
    <source>
        <dbReference type="Proteomes" id="UP000242146"/>
    </source>
</evidence>
<dbReference type="EMBL" id="MCGT01000004">
    <property type="protein sequence ID" value="ORX60432.1"/>
    <property type="molecule type" value="Genomic_DNA"/>
</dbReference>
<evidence type="ECO:0000313" key="1">
    <source>
        <dbReference type="EMBL" id="ORX60432.1"/>
    </source>
</evidence>
<evidence type="ECO:0008006" key="3">
    <source>
        <dbReference type="Google" id="ProtNLM"/>
    </source>
</evidence>